<sequence length="521" mass="60229">MVKSPVLKDHTRKKSKLIPPLLAAMGEQYSPYSWATDAVPEVFWLAVFLREPFSPRDMDALVDFCSRLKLVIDDETITINRFSSFVQVPEDSVFKIIDETSERNLRILRRGFSPLNEIFDKHPLSFVFENDDTEYLPLGSRRLAEILGKLYDRHSKISTIVMATVAYLTATQGKLKISKHIEGPFSNIEAVFDYPDTDESKLVASGLRALAPMLILDNEAMKQRNSLAWREKFWRSVEGFGNCKLTHHIPFPELEAETESERVTLDYLRITRQQFLERRTALGFDLDNIEVSQVVGSLLARQTEIANDFIKSPGIWTPNIAPVLLRTMADIFITLSWILLDPNERAKMYIYDGVGRVKLEIAHRNEQLKQIENQEERDQQQNFTNALQSWVDSHIFDKLLEVNLGNWNGITSRKMAEEAGCLDFYNYVFQPFSAAVHSHWHHLSWQNSTYCENPAHNFHTVGTMMDREPEIYWLELATRYLRKTFSKFDEHFPNDYQAPCGYEFLMTAITEEAQTSTSEAT</sequence>
<dbReference type="Proteomes" id="UP000609802">
    <property type="component" value="Unassembled WGS sequence"/>
</dbReference>
<keyword evidence="2" id="KW-1185">Reference proteome</keyword>
<proteinExistence type="predicted"/>
<reference evidence="2" key="1">
    <citation type="journal article" date="2019" name="Int. J. Syst. Evol. Microbiol.">
        <title>The Global Catalogue of Microorganisms (GCM) 10K type strain sequencing project: providing services to taxonomists for standard genome sequencing and annotation.</title>
        <authorList>
            <consortium name="The Broad Institute Genomics Platform"/>
            <consortium name="The Broad Institute Genome Sequencing Center for Infectious Disease"/>
            <person name="Wu L."/>
            <person name="Ma J."/>
        </authorList>
    </citation>
    <scope>NUCLEOTIDE SEQUENCE [LARGE SCALE GENOMIC DNA]</scope>
    <source>
        <strain evidence="2">KCTC 42443</strain>
    </source>
</reference>
<name>A0ABQ3J968_9RHOB</name>
<dbReference type="Pfam" id="PF18928">
    <property type="entry name" value="DUF5677"/>
    <property type="match status" value="1"/>
</dbReference>
<protein>
    <submittedName>
        <fullName evidence="1">Uncharacterized protein</fullName>
    </submittedName>
</protein>
<evidence type="ECO:0000313" key="1">
    <source>
        <dbReference type="EMBL" id="GHF05157.1"/>
    </source>
</evidence>
<dbReference type="RefSeq" id="WP_191287176.1">
    <property type="nucleotide sequence ID" value="NZ_BNCH01000007.1"/>
</dbReference>
<gene>
    <name evidence="1" type="ORF">GCM10016455_28040</name>
</gene>
<dbReference type="InterPro" id="IPR043733">
    <property type="entry name" value="DUF5677"/>
</dbReference>
<dbReference type="EMBL" id="BNCH01000007">
    <property type="protein sequence ID" value="GHF05157.1"/>
    <property type="molecule type" value="Genomic_DNA"/>
</dbReference>
<comment type="caution">
    <text evidence="1">The sequence shown here is derived from an EMBL/GenBank/DDBJ whole genome shotgun (WGS) entry which is preliminary data.</text>
</comment>
<organism evidence="1 2">
    <name type="scientific">Aliiroseovarius zhejiangensis</name>
    <dbReference type="NCBI Taxonomy" id="1632025"/>
    <lineage>
        <taxon>Bacteria</taxon>
        <taxon>Pseudomonadati</taxon>
        <taxon>Pseudomonadota</taxon>
        <taxon>Alphaproteobacteria</taxon>
        <taxon>Rhodobacterales</taxon>
        <taxon>Paracoccaceae</taxon>
        <taxon>Aliiroseovarius</taxon>
    </lineage>
</organism>
<evidence type="ECO:0000313" key="2">
    <source>
        <dbReference type="Proteomes" id="UP000609802"/>
    </source>
</evidence>
<accession>A0ABQ3J968</accession>